<evidence type="ECO:0000256" key="1">
    <source>
        <dbReference type="ARBA" id="ARBA00004604"/>
    </source>
</evidence>
<name>A0ABY8UI43_TETOB</name>
<dbReference type="Proteomes" id="UP001244341">
    <property type="component" value="Chromosome 12b"/>
</dbReference>
<evidence type="ECO:0000313" key="9">
    <source>
        <dbReference type="Proteomes" id="UP001244341"/>
    </source>
</evidence>
<feature type="region of interest" description="Disordered" evidence="7">
    <location>
        <begin position="318"/>
        <end position="347"/>
    </location>
</feature>
<evidence type="ECO:0000256" key="5">
    <source>
        <dbReference type="ARBA" id="ARBA00023242"/>
    </source>
</evidence>
<feature type="compositionally biased region" description="Low complexity" evidence="7">
    <location>
        <begin position="30"/>
        <end position="42"/>
    </location>
</feature>
<sequence>MKRKFDHSDSEDGDSDAPEEVGRQHGSKWQRQQQQQQPSSSQEHGDSDEASGSEEEDEGESSEDLEQQEQAIEQQLADIPFEVLEKLSRDGKGPTPAAARAAALEAKHKVFHRETKNRPQEVSSKRPVSRFREVIQVPKQPSKDPRFDQTIGGKSFSNEAYSRRYAFLYDEVLPQERAALKQQLKKEKSEGKRRELQAQMTRLQQQLNDESVRRKSKQLEQEWKSKEKAAVAAGKSPFFLSKAAKKKRELLAKYEELKAGGRLDKFMEKRRKKNAAKDHRYLPSGRRAGGMDRGKAPKAKRELLAKYEELKAGGRLDKFMEKRRKKNAAKDPRYLPSGRRPGGPRME</sequence>
<feature type="compositionally biased region" description="Basic and acidic residues" evidence="7">
    <location>
        <begin position="83"/>
        <end position="92"/>
    </location>
</feature>
<keyword evidence="3 6" id="KW-0690">Ribosome biogenesis</keyword>
<keyword evidence="5 6" id="KW-0539">Nucleus</keyword>
<evidence type="ECO:0000256" key="3">
    <source>
        <dbReference type="ARBA" id="ARBA00022517"/>
    </source>
</evidence>
<organism evidence="8 9">
    <name type="scientific">Tetradesmus obliquus</name>
    <name type="common">Green alga</name>
    <name type="synonym">Acutodesmus obliquus</name>
    <dbReference type="NCBI Taxonomy" id="3088"/>
    <lineage>
        <taxon>Eukaryota</taxon>
        <taxon>Viridiplantae</taxon>
        <taxon>Chlorophyta</taxon>
        <taxon>core chlorophytes</taxon>
        <taxon>Chlorophyceae</taxon>
        <taxon>CS clade</taxon>
        <taxon>Sphaeropleales</taxon>
        <taxon>Scenedesmaceae</taxon>
        <taxon>Tetradesmus</taxon>
    </lineage>
</organism>
<feature type="region of interest" description="Disordered" evidence="7">
    <location>
        <begin position="1"/>
        <end position="131"/>
    </location>
</feature>
<feature type="compositionally biased region" description="Basic and acidic residues" evidence="7">
    <location>
        <begin position="1"/>
        <end position="10"/>
    </location>
</feature>
<keyword evidence="4 6" id="KW-0698">rRNA processing</keyword>
<comment type="subunit">
    <text evidence="6">Associates with 90S and pre-40S pre-ribosomal particles.</text>
</comment>
<feature type="compositionally biased region" description="Basic and acidic residues" evidence="7">
    <location>
        <begin position="289"/>
        <end position="299"/>
    </location>
</feature>
<feature type="region of interest" description="Disordered" evidence="7">
    <location>
        <begin position="202"/>
        <end position="221"/>
    </location>
</feature>
<accession>A0ABY8UI43</accession>
<evidence type="ECO:0000256" key="6">
    <source>
        <dbReference type="RuleBase" id="RU368027"/>
    </source>
</evidence>
<evidence type="ECO:0000256" key="2">
    <source>
        <dbReference type="ARBA" id="ARBA00009418"/>
    </source>
</evidence>
<dbReference type="EMBL" id="CP126219">
    <property type="protein sequence ID" value="WIA20955.1"/>
    <property type="molecule type" value="Genomic_DNA"/>
</dbReference>
<evidence type="ECO:0000313" key="8">
    <source>
        <dbReference type="EMBL" id="WIA20955.1"/>
    </source>
</evidence>
<feature type="region of interest" description="Disordered" evidence="7">
    <location>
        <begin position="269"/>
        <end position="299"/>
    </location>
</feature>
<dbReference type="PANTHER" id="PTHR21738">
    <property type="entry name" value="RIBOSOMAL RNA PROCESSING PROTEIN 36 HOMOLOG"/>
    <property type="match status" value="1"/>
</dbReference>
<proteinExistence type="inferred from homology"/>
<feature type="compositionally biased region" description="Low complexity" evidence="7">
    <location>
        <begin position="68"/>
        <end position="79"/>
    </location>
</feature>
<comment type="similarity">
    <text evidence="2 6">Belongs to the RRP36 family.</text>
</comment>
<dbReference type="PANTHER" id="PTHR21738:SF0">
    <property type="entry name" value="RIBOSOMAL RNA PROCESSING PROTEIN 36 HOMOLOG"/>
    <property type="match status" value="1"/>
</dbReference>
<feature type="compositionally biased region" description="Acidic residues" evidence="7">
    <location>
        <begin position="46"/>
        <end position="67"/>
    </location>
</feature>
<gene>
    <name evidence="8" type="ORF">OEZ85_005294</name>
</gene>
<protein>
    <recommendedName>
        <fullName evidence="6">rRNA biogenesis protein RRP36</fullName>
    </recommendedName>
</protein>
<evidence type="ECO:0000256" key="4">
    <source>
        <dbReference type="ARBA" id="ARBA00022552"/>
    </source>
</evidence>
<reference evidence="8 9" key="1">
    <citation type="submission" date="2023-05" db="EMBL/GenBank/DDBJ databases">
        <title>A 100% complete, gapless, phased diploid assembly of the Scenedesmus obliquus UTEX 3031 genome.</title>
        <authorList>
            <person name="Biondi T.C."/>
            <person name="Hanschen E.R."/>
            <person name="Kwon T."/>
            <person name="Eng W."/>
            <person name="Kruse C.P.S."/>
            <person name="Koehler S.I."/>
            <person name="Kunde Y."/>
            <person name="Gleasner C.D."/>
            <person name="You Mak K.T."/>
            <person name="Polle J."/>
            <person name="Hovde B.T."/>
            <person name="Starkenburg S.R."/>
        </authorList>
    </citation>
    <scope>NUCLEOTIDE SEQUENCE [LARGE SCALE GENOMIC DNA]</scope>
    <source>
        <strain evidence="8 9">DOE0152z</strain>
    </source>
</reference>
<evidence type="ECO:0000256" key="7">
    <source>
        <dbReference type="SAM" id="MobiDB-lite"/>
    </source>
</evidence>
<keyword evidence="6" id="KW-0687">Ribonucleoprotein</keyword>
<dbReference type="InterPro" id="IPR009292">
    <property type="entry name" value="RRP36"/>
</dbReference>
<comment type="subcellular location">
    <subcellularLocation>
        <location evidence="1 6">Nucleus</location>
        <location evidence="1 6">Nucleolus</location>
    </subcellularLocation>
</comment>
<keyword evidence="9" id="KW-1185">Reference proteome</keyword>
<feature type="compositionally biased region" description="Basic and acidic residues" evidence="7">
    <location>
        <begin position="210"/>
        <end position="221"/>
    </location>
</feature>
<comment type="function">
    <text evidence="6">Component of the 90S pre-ribosome involved in the maturation of rRNAs. Required for early cleavages of the pre-RNAs in the 40S ribosomal subunit maturation pathway.</text>
</comment>
<feature type="compositionally biased region" description="Basic and acidic residues" evidence="7">
    <location>
        <begin position="105"/>
        <end position="119"/>
    </location>
</feature>
<dbReference type="Pfam" id="PF06102">
    <property type="entry name" value="RRP36"/>
    <property type="match status" value="2"/>
</dbReference>